<comment type="function">
    <text evidence="5 6">Cell division protein that is involved in the assembly of the Z ring. May serve as a membrane anchor for the Z ring.</text>
</comment>
<protein>
    <recommendedName>
        <fullName evidence="5 6">Cell division protein FtsA</fullName>
    </recommendedName>
</protein>
<reference evidence="9" key="2">
    <citation type="submission" date="2021-04" db="EMBL/GenBank/DDBJ databases">
        <authorList>
            <person name="Gilroy R."/>
        </authorList>
    </citation>
    <scope>NUCLEOTIDE SEQUENCE</scope>
    <source>
        <strain evidence="9">B3-3758</strain>
    </source>
</reference>
<evidence type="ECO:0000256" key="3">
    <source>
        <dbReference type="ARBA" id="ARBA00023136"/>
    </source>
</evidence>
<accession>A0A9E2KIC3</accession>
<dbReference type="EMBL" id="JAHLFO010000118">
    <property type="protein sequence ID" value="MBU3814554.1"/>
    <property type="molecule type" value="Genomic_DNA"/>
</dbReference>
<dbReference type="AlphaFoldDB" id="A0A9E2KIC3"/>
<evidence type="ECO:0000256" key="1">
    <source>
        <dbReference type="ARBA" id="ARBA00022475"/>
    </source>
</evidence>
<dbReference type="Pfam" id="PF14450">
    <property type="entry name" value="FtsA"/>
    <property type="match status" value="1"/>
</dbReference>
<dbReference type="InterPro" id="IPR043129">
    <property type="entry name" value="ATPase_NBD"/>
</dbReference>
<dbReference type="PANTHER" id="PTHR32432:SF4">
    <property type="entry name" value="CELL DIVISION PROTEIN FTSA"/>
    <property type="match status" value="1"/>
</dbReference>
<reference evidence="9" key="1">
    <citation type="journal article" date="2021" name="PeerJ">
        <title>Extensive microbial diversity within the chicken gut microbiome revealed by metagenomics and culture.</title>
        <authorList>
            <person name="Gilroy R."/>
            <person name="Ravi A."/>
            <person name="Getino M."/>
            <person name="Pursley I."/>
            <person name="Horton D.L."/>
            <person name="Alikhan N.F."/>
            <person name="Baker D."/>
            <person name="Gharbi K."/>
            <person name="Hall N."/>
            <person name="Watson M."/>
            <person name="Adriaenssens E.M."/>
            <person name="Foster-Nyarko E."/>
            <person name="Jarju S."/>
            <person name="Secka A."/>
            <person name="Antonio M."/>
            <person name="Oren A."/>
            <person name="Chaudhuri R.R."/>
            <person name="La Ragione R."/>
            <person name="Hildebrand F."/>
            <person name="Pallen M.J."/>
        </authorList>
    </citation>
    <scope>NUCLEOTIDE SEQUENCE</scope>
    <source>
        <strain evidence="9">B3-3758</strain>
    </source>
</reference>
<feature type="compositionally biased region" description="Pro residues" evidence="7">
    <location>
        <begin position="391"/>
        <end position="403"/>
    </location>
</feature>
<dbReference type="Gene3D" id="3.30.420.40">
    <property type="match status" value="1"/>
</dbReference>
<evidence type="ECO:0000313" key="10">
    <source>
        <dbReference type="Proteomes" id="UP000824236"/>
    </source>
</evidence>
<comment type="subcellular location">
    <subcellularLocation>
        <location evidence="5">Cell membrane</location>
        <topology evidence="5">Peripheral membrane protein</topology>
        <orientation evidence="5">Cytoplasmic side</orientation>
    </subcellularLocation>
    <text evidence="5">Localizes to the Z ring in an FtsZ-dependent manner. Targeted to the membrane through a conserved C-terminal amphipathic helix.</text>
</comment>
<comment type="caution">
    <text evidence="9">The sequence shown here is derived from an EMBL/GenBank/DDBJ whole genome shotgun (WGS) entry which is preliminary data.</text>
</comment>
<dbReference type="InterPro" id="IPR003494">
    <property type="entry name" value="SHS2_FtsA"/>
</dbReference>
<proteinExistence type="inferred from homology"/>
<organism evidence="9 10">
    <name type="scientific">Candidatus Bacteroides intestinipullorum</name>
    <dbReference type="NCBI Taxonomy" id="2838471"/>
    <lineage>
        <taxon>Bacteria</taxon>
        <taxon>Pseudomonadati</taxon>
        <taxon>Bacteroidota</taxon>
        <taxon>Bacteroidia</taxon>
        <taxon>Bacteroidales</taxon>
        <taxon>Bacteroidaceae</taxon>
        <taxon>Bacteroides</taxon>
    </lineage>
</organism>
<dbReference type="SUPFAM" id="SSF53067">
    <property type="entry name" value="Actin-like ATPase domain"/>
    <property type="match status" value="2"/>
</dbReference>
<evidence type="ECO:0000256" key="4">
    <source>
        <dbReference type="ARBA" id="ARBA00023306"/>
    </source>
</evidence>
<dbReference type="InterPro" id="IPR050696">
    <property type="entry name" value="FtsA/MreB"/>
</dbReference>
<keyword evidence="4 5" id="KW-0131">Cell cycle</keyword>
<keyword evidence="3 5" id="KW-0472">Membrane</keyword>
<evidence type="ECO:0000256" key="7">
    <source>
        <dbReference type="SAM" id="MobiDB-lite"/>
    </source>
</evidence>
<dbReference type="HAMAP" id="MF_02033">
    <property type="entry name" value="FtsA"/>
    <property type="match status" value="1"/>
</dbReference>
<dbReference type="CDD" id="cd24048">
    <property type="entry name" value="ASKHA_NBD_FtsA"/>
    <property type="match status" value="1"/>
</dbReference>
<keyword evidence="2 5" id="KW-0132">Cell division</keyword>
<evidence type="ECO:0000256" key="6">
    <source>
        <dbReference type="PIRNR" id="PIRNR003101"/>
    </source>
</evidence>
<evidence type="ECO:0000256" key="2">
    <source>
        <dbReference type="ARBA" id="ARBA00022618"/>
    </source>
</evidence>
<name>A0A9E2KIC3_9BACE</name>
<gene>
    <name evidence="5 9" type="primary">ftsA</name>
    <name evidence="9" type="ORF">H9791_08635</name>
</gene>
<dbReference type="InterPro" id="IPR020823">
    <property type="entry name" value="Cell_div_FtsA"/>
</dbReference>
<dbReference type="PANTHER" id="PTHR32432">
    <property type="entry name" value="CELL DIVISION PROTEIN FTSA-RELATED"/>
    <property type="match status" value="1"/>
</dbReference>
<dbReference type="Proteomes" id="UP000824236">
    <property type="component" value="Unassembled WGS sequence"/>
</dbReference>
<feature type="region of interest" description="Disordered" evidence="7">
    <location>
        <begin position="385"/>
        <end position="444"/>
    </location>
</feature>
<dbReference type="PIRSF" id="PIRSF003101">
    <property type="entry name" value="FtsA"/>
    <property type="match status" value="1"/>
</dbReference>
<comment type="subunit">
    <text evidence="5">Self-interacts. Interacts with FtsZ.</text>
</comment>
<evidence type="ECO:0000259" key="8">
    <source>
        <dbReference type="SMART" id="SM00842"/>
    </source>
</evidence>
<comment type="similarity">
    <text evidence="5 6">Belongs to the FtsA/MreB family.</text>
</comment>
<evidence type="ECO:0000313" key="9">
    <source>
        <dbReference type="EMBL" id="MBU3814554.1"/>
    </source>
</evidence>
<evidence type="ECO:0000256" key="5">
    <source>
        <dbReference type="HAMAP-Rule" id="MF_02033"/>
    </source>
</evidence>
<dbReference type="GO" id="GO:0032153">
    <property type="term" value="C:cell division site"/>
    <property type="evidence" value="ECO:0007669"/>
    <property type="project" value="UniProtKB-UniRule"/>
</dbReference>
<dbReference type="SMART" id="SM00842">
    <property type="entry name" value="FtsA"/>
    <property type="match status" value="1"/>
</dbReference>
<dbReference type="NCBIfam" id="TIGR01174">
    <property type="entry name" value="ftsA"/>
    <property type="match status" value="1"/>
</dbReference>
<feature type="compositionally biased region" description="Basic and acidic residues" evidence="7">
    <location>
        <begin position="404"/>
        <end position="419"/>
    </location>
</feature>
<keyword evidence="1 5" id="KW-1003">Cell membrane</keyword>
<dbReference type="GO" id="GO:0009898">
    <property type="term" value="C:cytoplasmic side of plasma membrane"/>
    <property type="evidence" value="ECO:0007669"/>
    <property type="project" value="UniProtKB-UniRule"/>
</dbReference>
<dbReference type="GO" id="GO:0043093">
    <property type="term" value="P:FtsZ-dependent cytokinesis"/>
    <property type="evidence" value="ECO:0007669"/>
    <property type="project" value="UniProtKB-UniRule"/>
</dbReference>
<dbReference type="Pfam" id="PF02491">
    <property type="entry name" value="SHS2_FTSA"/>
    <property type="match status" value="1"/>
</dbReference>
<feature type="domain" description="SHS2" evidence="8">
    <location>
        <begin position="7"/>
        <end position="194"/>
    </location>
</feature>
<sequence length="466" mass="50762">MSTTEFIAAIELGSSRIAGIAGRKHDDGSLEVLAYTCEDSSSFVRKGVVYNIDKAAHAICDIVSALDGQLGQSSIAKVYAGITGQSLRSVRNAVSRTLDEEGIISDELVDALNEENRQLSLVDMCILDVAPQEYKIDNTLHADPVGVAGQRITGQFLNLIARHQLKKNLEQSFEKAGIKTADLIVAPLALARTVLSKNELRAGCALVDIGADTTTVQVYKDNILRYLSVLPLGGHNITRDLTQLKIEEEEAEQLKLQYGDACFQSEANNDMPVDASVTCTLADGRNIELSALNDIIGARAEEILANAWNQIQLSGYERELLAGTVLTGGGASLQGTEALFRKLSRTDKVRTALTIQANVHDAQGDLPTDGRQNTLLGLLAEGTVNCATTPKPQPRPEPAPQPKPEPEKQQQPEPEKPKPEPAPTNRPKPEPQNNGKKKKRWWQMGKDLFEDVSDAFLDDENNKKRN</sequence>